<feature type="chain" id="PRO_5045853724" description="DUF4843 domain-containing protein" evidence="1">
    <location>
        <begin position="18"/>
        <end position="191"/>
    </location>
</feature>
<evidence type="ECO:0008006" key="4">
    <source>
        <dbReference type="Google" id="ProtNLM"/>
    </source>
</evidence>
<evidence type="ECO:0000313" key="3">
    <source>
        <dbReference type="Proteomes" id="UP000606008"/>
    </source>
</evidence>
<protein>
    <recommendedName>
        <fullName evidence="4">DUF4843 domain-containing protein</fullName>
    </recommendedName>
</protein>
<comment type="caution">
    <text evidence="2">The sequence shown here is derived from an EMBL/GenBank/DDBJ whole genome shotgun (WGS) entry which is preliminary data.</text>
</comment>
<feature type="signal peptide" evidence="1">
    <location>
        <begin position="1"/>
        <end position="17"/>
    </location>
</feature>
<reference evidence="3" key="2">
    <citation type="submission" date="2023-07" db="EMBL/GenBank/DDBJ databases">
        <authorList>
            <person name="Jung D.-H."/>
        </authorList>
    </citation>
    <scope>NUCLEOTIDE SEQUENCE [LARGE SCALE GENOMIC DNA]</scope>
    <source>
        <strain evidence="3">JA-25</strain>
    </source>
</reference>
<gene>
    <name evidence="2" type="ORF">F7231_02775</name>
</gene>
<dbReference type="RefSeq" id="WP_085414801.1">
    <property type="nucleotide sequence ID" value="NZ_WAEL01000001.1"/>
</dbReference>
<reference evidence="3" key="1">
    <citation type="submission" date="2019-09" db="EMBL/GenBank/DDBJ databases">
        <authorList>
            <person name="Jung D.-H."/>
        </authorList>
    </citation>
    <scope>NUCLEOTIDE SEQUENCE [LARGE SCALE GENOMIC DNA]</scope>
    <source>
        <strain evidence="3">JA-25</strain>
    </source>
</reference>
<dbReference type="PROSITE" id="PS51257">
    <property type="entry name" value="PROKAR_LIPOPROTEIN"/>
    <property type="match status" value="1"/>
</dbReference>
<proteinExistence type="predicted"/>
<accession>A0ABX0QDB0</accession>
<name>A0ABX0QDB0_9BACT</name>
<evidence type="ECO:0000313" key="2">
    <source>
        <dbReference type="EMBL" id="NID09082.1"/>
    </source>
</evidence>
<dbReference type="Proteomes" id="UP000606008">
    <property type="component" value="Unassembled WGS sequence"/>
</dbReference>
<sequence length="191" mass="20316">MKYVNNLALLLMTVVLAVSCKTQMIDKLDDFNLEQGGYMRTVTPYPVLAATFAVSKENMGGTKMEFVAEAVTPNGGANFASYDLSIRFVDATPANGTLTTSIVSLKSIPASAYTKDPITGYPRATISVTGAEALTATKLTANDVSIGDRFEVTATMKLTDGKTFTAANTAADITGGAFYSSPFFYRINVVK</sequence>
<keyword evidence="3" id="KW-1185">Reference proteome</keyword>
<evidence type="ECO:0000256" key="1">
    <source>
        <dbReference type="SAM" id="SignalP"/>
    </source>
</evidence>
<organism evidence="2 3">
    <name type="scientific">Fibrivirga algicola</name>
    <dbReference type="NCBI Taxonomy" id="2950420"/>
    <lineage>
        <taxon>Bacteria</taxon>
        <taxon>Pseudomonadati</taxon>
        <taxon>Bacteroidota</taxon>
        <taxon>Cytophagia</taxon>
        <taxon>Cytophagales</taxon>
        <taxon>Spirosomataceae</taxon>
        <taxon>Fibrivirga</taxon>
    </lineage>
</organism>
<keyword evidence="1" id="KW-0732">Signal</keyword>
<dbReference type="EMBL" id="WAEL01000001">
    <property type="protein sequence ID" value="NID09082.1"/>
    <property type="molecule type" value="Genomic_DNA"/>
</dbReference>